<dbReference type="InterPro" id="IPR036388">
    <property type="entry name" value="WH-like_DNA-bd_sf"/>
</dbReference>
<dbReference type="Pfam" id="PF17782">
    <property type="entry name" value="WHD_DprA"/>
    <property type="match status" value="1"/>
</dbReference>
<dbReference type="PANTHER" id="PTHR43022">
    <property type="entry name" value="PROTEIN SMF"/>
    <property type="match status" value="1"/>
</dbReference>
<accession>A0A8J7ABV9</accession>
<protein>
    <submittedName>
        <fullName evidence="4">DNA-protecting protein DprA</fullName>
    </submittedName>
</protein>
<keyword evidence="5" id="KW-1185">Reference proteome</keyword>
<dbReference type="EMBL" id="JADEXG010000009">
    <property type="protein sequence ID" value="MBE9076784.1"/>
    <property type="molecule type" value="Genomic_DNA"/>
</dbReference>
<sequence>MVGERAYWLAWSQVKGAGPVLIKRLYDHFGSLAVAWEAEPSELLQVEGIGLLGADELVGSRSRLQPADLLAEHEAQNRAFWTPADADYPALLFDIPDPPPVLYYRGPLRLKTAIAVGIVGTRSPSAYGRRWTHRLTTRLTQQGMVIVSGLAAGIDTEAHSTCLQHQGQTVAVLGTGVNVAYPYKNKQLHRKIAETGLLLSEYPDGTQPDRTHFPRRNRIIAGLSHALLVTEAPVRSGALITARLANDYGRDVYVLPSSLENPTGYGCLALIDQGGQIVLSEAHLLDSLGAIPVITPEAAPPDLESPLREIFSAISTEPILLDLIVQKTQMETGTVLAALIHLELLGLVTQVPGMQYQRS</sequence>
<reference evidence="4" key="1">
    <citation type="submission" date="2020-10" db="EMBL/GenBank/DDBJ databases">
        <authorList>
            <person name="Castelo-Branco R."/>
            <person name="Eusebio N."/>
            <person name="Adriana R."/>
            <person name="Vieira A."/>
            <person name="Brugerolle De Fraissinette N."/>
            <person name="Rezende De Castro R."/>
            <person name="Schneider M.P."/>
            <person name="Vasconcelos V."/>
            <person name="Leao P.N."/>
        </authorList>
    </citation>
    <scope>NUCLEOTIDE SEQUENCE</scope>
    <source>
        <strain evidence="4">LEGE 07310</strain>
    </source>
</reference>
<evidence type="ECO:0000313" key="5">
    <source>
        <dbReference type="Proteomes" id="UP000636505"/>
    </source>
</evidence>
<dbReference type="Gene3D" id="3.40.50.450">
    <property type="match status" value="1"/>
</dbReference>
<gene>
    <name evidence="4" type="primary">dprA</name>
    <name evidence="4" type="ORF">IQ241_05655</name>
</gene>
<comment type="caution">
    <text evidence="4">The sequence shown here is derived from an EMBL/GenBank/DDBJ whole genome shotgun (WGS) entry which is preliminary data.</text>
</comment>
<dbReference type="Gene3D" id="1.10.10.10">
    <property type="entry name" value="Winged helix-like DNA-binding domain superfamily/Winged helix DNA-binding domain"/>
    <property type="match status" value="1"/>
</dbReference>
<dbReference type="Proteomes" id="UP000636505">
    <property type="component" value="Unassembled WGS sequence"/>
</dbReference>
<dbReference type="InterPro" id="IPR003488">
    <property type="entry name" value="DprA"/>
</dbReference>
<organism evidence="4 5">
    <name type="scientific">Vasconcelosia minhoensis LEGE 07310</name>
    <dbReference type="NCBI Taxonomy" id="915328"/>
    <lineage>
        <taxon>Bacteria</taxon>
        <taxon>Bacillati</taxon>
        <taxon>Cyanobacteriota</taxon>
        <taxon>Cyanophyceae</taxon>
        <taxon>Nodosilineales</taxon>
        <taxon>Cymatolegaceae</taxon>
        <taxon>Vasconcelosia</taxon>
        <taxon>Vasconcelosia minhoensis</taxon>
    </lineage>
</organism>
<dbReference type="InterPro" id="IPR010994">
    <property type="entry name" value="RuvA_2-like"/>
</dbReference>
<dbReference type="PANTHER" id="PTHR43022:SF1">
    <property type="entry name" value="PROTEIN SMF"/>
    <property type="match status" value="1"/>
</dbReference>
<evidence type="ECO:0000313" key="4">
    <source>
        <dbReference type="EMBL" id="MBE9076784.1"/>
    </source>
</evidence>
<dbReference type="InterPro" id="IPR057666">
    <property type="entry name" value="DrpA_SLOG"/>
</dbReference>
<dbReference type="InterPro" id="IPR041614">
    <property type="entry name" value="DprA_WH"/>
</dbReference>
<dbReference type="Pfam" id="PF02481">
    <property type="entry name" value="DNA_processg_A"/>
    <property type="match status" value="1"/>
</dbReference>
<name>A0A8J7ABV9_9CYAN</name>
<dbReference type="SUPFAM" id="SSF47781">
    <property type="entry name" value="RuvA domain 2-like"/>
    <property type="match status" value="1"/>
</dbReference>
<proteinExistence type="inferred from homology"/>
<evidence type="ECO:0000259" key="2">
    <source>
        <dbReference type="Pfam" id="PF02481"/>
    </source>
</evidence>
<dbReference type="NCBIfam" id="TIGR00732">
    <property type="entry name" value="dprA"/>
    <property type="match status" value="1"/>
</dbReference>
<dbReference type="AlphaFoldDB" id="A0A8J7ABV9"/>
<dbReference type="GO" id="GO:0009294">
    <property type="term" value="P:DNA-mediated transformation"/>
    <property type="evidence" value="ECO:0007669"/>
    <property type="project" value="InterPro"/>
</dbReference>
<feature type="domain" description="Smf/DprA SLOG" evidence="2">
    <location>
        <begin position="80"/>
        <end position="287"/>
    </location>
</feature>
<dbReference type="SUPFAM" id="SSF102405">
    <property type="entry name" value="MCP/YpsA-like"/>
    <property type="match status" value="1"/>
</dbReference>
<feature type="domain" description="DprA winged helix" evidence="3">
    <location>
        <begin position="296"/>
        <end position="354"/>
    </location>
</feature>
<dbReference type="RefSeq" id="WP_193905447.1">
    <property type="nucleotide sequence ID" value="NZ_JADEXG010000009.1"/>
</dbReference>
<comment type="similarity">
    <text evidence="1">Belongs to the DprA/Smf family.</text>
</comment>
<evidence type="ECO:0000259" key="3">
    <source>
        <dbReference type="Pfam" id="PF17782"/>
    </source>
</evidence>
<evidence type="ECO:0000256" key="1">
    <source>
        <dbReference type="ARBA" id="ARBA00006525"/>
    </source>
</evidence>